<dbReference type="SUPFAM" id="SSF57716">
    <property type="entry name" value="Glucocorticoid receptor-like (DNA-binding domain)"/>
    <property type="match status" value="1"/>
</dbReference>
<dbReference type="OrthoDB" id="10009406at2759"/>
<dbReference type="PANTHER" id="PTHR23080:SF143">
    <property type="entry name" value="SI:DKEY-56D12.4"/>
    <property type="match status" value="1"/>
</dbReference>
<feature type="compositionally biased region" description="Acidic residues" evidence="7">
    <location>
        <begin position="519"/>
        <end position="535"/>
    </location>
</feature>
<dbReference type="SMART" id="SM00980">
    <property type="entry name" value="THAP"/>
    <property type="match status" value="1"/>
</dbReference>
<dbReference type="PANTHER" id="PTHR23080">
    <property type="entry name" value="THAP DOMAIN PROTEIN"/>
    <property type="match status" value="1"/>
</dbReference>
<dbReference type="AlphaFoldDB" id="A0A914A4W7"/>
<evidence type="ECO:0000313" key="9">
    <source>
        <dbReference type="EnsemblMetazoa" id="XP_038058892.1"/>
    </source>
</evidence>
<dbReference type="Pfam" id="PF05485">
    <property type="entry name" value="THAP"/>
    <property type="match status" value="1"/>
</dbReference>
<dbReference type="Pfam" id="PF13359">
    <property type="entry name" value="DDE_Tnp_4"/>
    <property type="match status" value="1"/>
</dbReference>
<feature type="region of interest" description="Disordered" evidence="7">
    <location>
        <begin position="514"/>
        <end position="535"/>
    </location>
</feature>
<keyword evidence="10" id="KW-1185">Reference proteome</keyword>
<proteinExistence type="predicted"/>
<dbReference type="RefSeq" id="XP_038058892.1">
    <property type="nucleotide sequence ID" value="XM_038202964.1"/>
</dbReference>
<name>A0A914A4W7_PATMI</name>
<keyword evidence="2" id="KW-0479">Metal-binding</keyword>
<evidence type="ECO:0000256" key="1">
    <source>
        <dbReference type="ARBA" id="ARBA00001968"/>
    </source>
</evidence>
<reference evidence="9" key="1">
    <citation type="submission" date="2022-11" db="UniProtKB">
        <authorList>
            <consortium name="EnsemblMetazoa"/>
        </authorList>
    </citation>
    <scope>IDENTIFICATION</scope>
</reference>
<protein>
    <recommendedName>
        <fullName evidence="8">THAP-type domain-containing protein</fullName>
    </recommendedName>
</protein>
<keyword evidence="5 6" id="KW-0238">DNA-binding</keyword>
<evidence type="ECO:0000256" key="5">
    <source>
        <dbReference type="ARBA" id="ARBA00023125"/>
    </source>
</evidence>
<dbReference type="EnsemblMetazoa" id="XM_038202964.1">
    <property type="protein sequence ID" value="XP_038058892.1"/>
    <property type="gene ID" value="LOC119730177"/>
</dbReference>
<organism evidence="9 10">
    <name type="scientific">Patiria miniata</name>
    <name type="common">Bat star</name>
    <name type="synonym">Asterina miniata</name>
    <dbReference type="NCBI Taxonomy" id="46514"/>
    <lineage>
        <taxon>Eukaryota</taxon>
        <taxon>Metazoa</taxon>
        <taxon>Echinodermata</taxon>
        <taxon>Eleutherozoa</taxon>
        <taxon>Asterozoa</taxon>
        <taxon>Asteroidea</taxon>
        <taxon>Valvatacea</taxon>
        <taxon>Valvatida</taxon>
        <taxon>Asterinidae</taxon>
        <taxon>Patiria</taxon>
    </lineage>
</organism>
<dbReference type="GO" id="GO:0003677">
    <property type="term" value="F:DNA binding"/>
    <property type="evidence" value="ECO:0007669"/>
    <property type="project" value="UniProtKB-UniRule"/>
</dbReference>
<keyword evidence="3 6" id="KW-0863">Zinc-finger</keyword>
<evidence type="ECO:0000313" key="10">
    <source>
        <dbReference type="Proteomes" id="UP000887568"/>
    </source>
</evidence>
<evidence type="ECO:0000256" key="6">
    <source>
        <dbReference type="PROSITE-ProRule" id="PRU00309"/>
    </source>
</evidence>
<accession>A0A914A4W7</accession>
<evidence type="ECO:0000256" key="3">
    <source>
        <dbReference type="ARBA" id="ARBA00022771"/>
    </source>
</evidence>
<dbReference type="InterPro" id="IPR027806">
    <property type="entry name" value="HARBI1_dom"/>
</dbReference>
<evidence type="ECO:0000256" key="2">
    <source>
        <dbReference type="ARBA" id="ARBA00022723"/>
    </source>
</evidence>
<dbReference type="GeneID" id="119730177"/>
<dbReference type="InterPro" id="IPR006612">
    <property type="entry name" value="THAP_Znf"/>
</dbReference>
<dbReference type="PROSITE" id="PS50950">
    <property type="entry name" value="ZF_THAP"/>
    <property type="match status" value="1"/>
</dbReference>
<comment type="cofactor">
    <cofactor evidence="1">
        <name>a divalent metal cation</name>
        <dbReference type="ChEBI" id="CHEBI:60240"/>
    </cofactor>
</comment>
<dbReference type="Proteomes" id="UP000887568">
    <property type="component" value="Unplaced"/>
</dbReference>
<dbReference type="Pfam" id="PF13613">
    <property type="entry name" value="HTH_Tnp_4"/>
    <property type="match status" value="1"/>
</dbReference>
<dbReference type="InterPro" id="IPR027805">
    <property type="entry name" value="Transposase_HTH_dom"/>
</dbReference>
<dbReference type="OMA" id="FISEAYA"/>
<evidence type="ECO:0000259" key="8">
    <source>
        <dbReference type="PROSITE" id="PS50950"/>
    </source>
</evidence>
<keyword evidence="4" id="KW-0862">Zinc</keyword>
<evidence type="ECO:0000256" key="7">
    <source>
        <dbReference type="SAM" id="MobiDB-lite"/>
    </source>
</evidence>
<sequence>MRIELQFQAFIGILENIMAKESTKKNNEGLGKHCVVVGCKNTSKKLRKWKLATCELHAPETHEYCVCLQPYKMHRFPNCSNANSAANRKQWVRNINRKDFRPSKYSTVCSVHFEEGKPTSAHPYPTVAMGYIPYKQLSRGRPPPRRRVSTATKAVTVQEKAGGVANMSPHGVERTSTCVQTAGLETKDASVQWYDARVADHTYAHVNPITKSKAKGTQTVKAPEVSAVNLQESDMKFYTGLSVRSFWALVNALVVTLTTTPKFQLPVPDQLLLVLMRLRIALMIWDLGVRFKVSRSTVCDIISFWVPRLATFMRENVIFWPSRDTLARIRPKCFESCHPKATCIIDCTEIFVQRPKNLRKRAQTYSNYKHHNTYKALYCIAPNGLVTYVSKLFGGRASDTFISQNSGFLDHLLPGDEVLADRAFTIEDILPHGVKLSIPAFTRGLKDRRLPEESVTETRRIANVRIHVERAIRRLKCFKILANIIPMRVKNVDDILITCAGLCNLQPCLINEDRAQETSDSDSNDEEGNVFSVEE</sequence>
<evidence type="ECO:0000256" key="4">
    <source>
        <dbReference type="ARBA" id="ARBA00022833"/>
    </source>
</evidence>
<feature type="domain" description="THAP-type" evidence="8">
    <location>
        <begin position="30"/>
        <end position="128"/>
    </location>
</feature>
<dbReference type="GO" id="GO:0008270">
    <property type="term" value="F:zinc ion binding"/>
    <property type="evidence" value="ECO:0007669"/>
    <property type="project" value="UniProtKB-KW"/>
</dbReference>